<dbReference type="InterPro" id="IPR044123">
    <property type="entry name" value="W2_eIF2B_epsilon"/>
</dbReference>
<evidence type="ECO:0000256" key="3">
    <source>
        <dbReference type="ARBA" id="ARBA00022490"/>
    </source>
</evidence>
<dbReference type="FunFam" id="3.90.550.10:FF:000066">
    <property type="entry name" value="Translation initiation factor eIF-2B subunit epsilon"/>
    <property type="match status" value="1"/>
</dbReference>
<dbReference type="Proteomes" id="UP000308092">
    <property type="component" value="Unassembled WGS sequence"/>
</dbReference>
<evidence type="ECO:0000256" key="7">
    <source>
        <dbReference type="ARBA" id="ARBA00044345"/>
    </source>
</evidence>
<dbReference type="GO" id="GO:0005085">
    <property type="term" value="F:guanyl-nucleotide exchange factor activity"/>
    <property type="evidence" value="ECO:0007669"/>
    <property type="project" value="InterPro"/>
</dbReference>
<dbReference type="Pfam" id="PF25084">
    <property type="entry name" value="LbH_EIF2B"/>
    <property type="match status" value="1"/>
</dbReference>
<evidence type="ECO:0000313" key="11">
    <source>
        <dbReference type="EMBL" id="THC95132.1"/>
    </source>
</evidence>
<comment type="subunit">
    <text evidence="8">Component of the translation initiation factor 2B (eIF2B) complex which is a heterodecamer of two sets of five different subunits: alpha, beta, gamma, delta and epsilon. Subunits alpha, beta and delta comprise a regulatory subcomplex and subunits epsilon and gamma comprise a catalytic subcomplex. Within the complex, the hexameric regulatory complex resides at the center, with the two heterodimeric catalytic subcomplexes bound on opposite sides.</text>
</comment>
<dbReference type="AlphaFoldDB" id="A0A4S3JIF6"/>
<feature type="region of interest" description="Disordered" evidence="9">
    <location>
        <begin position="561"/>
        <end position="582"/>
    </location>
</feature>
<dbReference type="SUPFAM" id="SSF48371">
    <property type="entry name" value="ARM repeat"/>
    <property type="match status" value="1"/>
</dbReference>
<dbReference type="InterPro" id="IPR003307">
    <property type="entry name" value="W2_domain"/>
</dbReference>
<dbReference type="Pfam" id="PF02020">
    <property type="entry name" value="W2"/>
    <property type="match status" value="1"/>
</dbReference>
<keyword evidence="3" id="KW-0963">Cytoplasm</keyword>
<comment type="similarity">
    <text evidence="2">Belongs to the eIF-2B gamma/epsilon subunits family.</text>
</comment>
<dbReference type="GO" id="GO:0005851">
    <property type="term" value="C:eukaryotic translation initiation factor 2B complex"/>
    <property type="evidence" value="ECO:0007669"/>
    <property type="project" value="UniProtKB-ARBA"/>
</dbReference>
<dbReference type="Gene3D" id="2.160.10.10">
    <property type="entry name" value="Hexapeptide repeat proteins"/>
    <property type="match status" value="1"/>
</dbReference>
<evidence type="ECO:0000256" key="2">
    <source>
        <dbReference type="ARBA" id="ARBA00007878"/>
    </source>
</evidence>
<dbReference type="GO" id="GO:0005829">
    <property type="term" value="C:cytosol"/>
    <property type="evidence" value="ECO:0007669"/>
    <property type="project" value="UniProtKB-SubCell"/>
</dbReference>
<reference evidence="11 12" key="1">
    <citation type="submission" date="2019-03" db="EMBL/GenBank/DDBJ databases">
        <title>The genome sequence of a newly discovered highly antifungal drug resistant Aspergillus species, Aspergillus tanneri NIH 1004.</title>
        <authorList>
            <person name="Mounaud S."/>
            <person name="Singh I."/>
            <person name="Joardar V."/>
            <person name="Pakala S."/>
            <person name="Pakala S."/>
            <person name="Venepally P."/>
            <person name="Hoover J."/>
            <person name="Nierman W."/>
            <person name="Chung J."/>
            <person name="Losada L."/>
        </authorList>
    </citation>
    <scope>NUCLEOTIDE SEQUENCE [LARGE SCALE GENOMIC DNA]</scope>
    <source>
        <strain evidence="11 12">NIH1004</strain>
    </source>
</reference>
<dbReference type="InterPro" id="IPR051956">
    <property type="entry name" value="eIF2B_epsilon"/>
</dbReference>
<comment type="subcellular location">
    <subcellularLocation>
        <location evidence="1">Cytoplasm</location>
        <location evidence="1">Cytosol</location>
    </subcellularLocation>
</comment>
<gene>
    <name evidence="11" type="ORF">EYZ11_005375</name>
</gene>
<organism evidence="11 12">
    <name type="scientific">Aspergillus tanneri</name>
    <dbReference type="NCBI Taxonomy" id="1220188"/>
    <lineage>
        <taxon>Eukaryota</taxon>
        <taxon>Fungi</taxon>
        <taxon>Dikarya</taxon>
        <taxon>Ascomycota</taxon>
        <taxon>Pezizomycotina</taxon>
        <taxon>Eurotiomycetes</taxon>
        <taxon>Eurotiomycetidae</taxon>
        <taxon>Eurotiales</taxon>
        <taxon>Aspergillaceae</taxon>
        <taxon>Aspergillus</taxon>
        <taxon>Aspergillus subgen. Circumdati</taxon>
    </lineage>
</organism>
<dbReference type="SMART" id="SM00515">
    <property type="entry name" value="eIF5C"/>
    <property type="match status" value="1"/>
</dbReference>
<evidence type="ECO:0000256" key="4">
    <source>
        <dbReference type="ARBA" id="ARBA00022540"/>
    </source>
</evidence>
<proteinExistence type="inferred from homology"/>
<dbReference type="InterPro" id="IPR016024">
    <property type="entry name" value="ARM-type_fold"/>
</dbReference>
<dbReference type="PROSITE" id="PS51363">
    <property type="entry name" value="W2"/>
    <property type="match status" value="1"/>
</dbReference>
<protein>
    <recommendedName>
        <fullName evidence="6">Translation initiation factor eIF2B subunit epsilon</fullName>
    </recommendedName>
    <alternativeName>
        <fullName evidence="7">eIF2B GDP-GTP exchange factor subunit epsilon</fullName>
    </alternativeName>
</protein>
<evidence type="ECO:0000256" key="6">
    <source>
        <dbReference type="ARBA" id="ARBA00044144"/>
    </source>
</evidence>
<dbReference type="STRING" id="1220188.A0A4S3JIF6"/>
<dbReference type="Gene3D" id="1.25.40.180">
    <property type="match status" value="1"/>
</dbReference>
<feature type="domain" description="W2" evidence="10">
    <location>
        <begin position="580"/>
        <end position="755"/>
    </location>
</feature>
<evidence type="ECO:0000256" key="5">
    <source>
        <dbReference type="ARBA" id="ARBA00022917"/>
    </source>
</evidence>
<evidence type="ECO:0000259" key="10">
    <source>
        <dbReference type="PROSITE" id="PS51363"/>
    </source>
</evidence>
<dbReference type="SUPFAM" id="SSF51161">
    <property type="entry name" value="Trimeric LpxA-like enzymes"/>
    <property type="match status" value="1"/>
</dbReference>
<comment type="caution">
    <text evidence="11">The sequence shown here is derived from an EMBL/GenBank/DDBJ whole genome shotgun (WGS) entry which is preliminary data.</text>
</comment>
<dbReference type="SUPFAM" id="SSF53448">
    <property type="entry name" value="Nucleotide-diphospho-sugar transferases"/>
    <property type="match status" value="1"/>
</dbReference>
<evidence type="ECO:0000256" key="9">
    <source>
        <dbReference type="SAM" id="MobiDB-lite"/>
    </source>
</evidence>
<sequence>MVTCVTCVIRGAELKQRKQRKQEELLHGRLCASSPIFLLANRVSFTDVSRNCAGASLVLCNPMGPKQKGGNSSKPRGSAAEEVEETLQAVVLADTFETKFEPFILDKPRCLLPLANTPLIEYTLEFLANAGVEDVFLYGGAHSDKLEKYINASKWRSPSSPFKQLAFLKSTSTSVGDVMRDLDGKHLITGDFIVVSGDVISNLPIEGALAKHRARREADKNAIMTMILREAGRNHRTKSSSVSPVFVVDPTKDRCLHYEEIDQYAPESSRLNIDTDIILSHQELDIRQDLIDCNIDICTPDVLSLWSDSFDYQAPRKQFLFGVLKDYELNGKTIHTHIIKDYYAARVRNLKAYDAVSKDVISRWTYPLCPDTNLLPGHSFDLRKGYLYQERGVTLARSCVIGRRTVIGQGTSIGDKTTIKDTVLGRNCKVGKNVTLDGAYIWDGAIIGDGTTVHRAIIADNVVIGNKCTVESGALLSFGVIIADGMTISEGKRITRAAREEDGVMPASEPAVVGKGGEGYEYVPYEDEDEDDTESNASSGLVYNMAHLSLSTESISTLSSDVSDFGGSRSGSFNDSDSDDEREDHFVHDAAVSVYDSLRDGVTSDVVQLELVSLRMTANASDHQVRRAVVSAFMKRIQQLMDDGKGAGEAVRDIFGTYREIIERALFDRDREAKPDQVDLLLLLQQDLAGRPRGETVLLFTAKELYDLEIVEEEAYEQWWNDERSSSNEELKTVRSQTQQFVDWLANAEEEESSEEESDEE</sequence>
<dbReference type="GO" id="GO:0031369">
    <property type="term" value="F:translation initiation factor binding"/>
    <property type="evidence" value="ECO:0007669"/>
    <property type="project" value="InterPro"/>
</dbReference>
<dbReference type="InterPro" id="IPR011004">
    <property type="entry name" value="Trimer_LpxA-like_sf"/>
</dbReference>
<keyword evidence="12" id="KW-1185">Reference proteome</keyword>
<keyword evidence="4" id="KW-0396">Initiation factor</keyword>
<dbReference type="VEuPathDB" id="FungiDB:EYZ11_005375"/>
<dbReference type="CDD" id="cd05787">
    <property type="entry name" value="LbH_eIF2B_epsilon"/>
    <property type="match status" value="1"/>
</dbReference>
<dbReference type="GO" id="GO:0003743">
    <property type="term" value="F:translation initiation factor activity"/>
    <property type="evidence" value="ECO:0007669"/>
    <property type="project" value="UniProtKB-KW"/>
</dbReference>
<keyword evidence="5" id="KW-0648">Protein biosynthesis</keyword>
<dbReference type="FunFam" id="2.160.10.10:FF:000053">
    <property type="entry name" value="Probable translation initiation factor eIF-2B subunit epsilon"/>
    <property type="match status" value="1"/>
</dbReference>
<evidence type="ECO:0000256" key="1">
    <source>
        <dbReference type="ARBA" id="ARBA00004514"/>
    </source>
</evidence>
<evidence type="ECO:0000256" key="8">
    <source>
        <dbReference type="ARBA" id="ARBA00046432"/>
    </source>
</evidence>
<dbReference type="FunFam" id="1.25.40.180:FF:000022">
    <property type="entry name" value="Translation initiation factor eIF-2B epsilon subunit"/>
    <property type="match status" value="1"/>
</dbReference>
<dbReference type="PANTHER" id="PTHR45887">
    <property type="entry name" value="TRANSLATION INITIATION FACTOR EIF-2B SUBUNIT EPSILON"/>
    <property type="match status" value="1"/>
</dbReference>
<dbReference type="CDD" id="cd04197">
    <property type="entry name" value="eIF-2B_epsilon_N"/>
    <property type="match status" value="1"/>
</dbReference>
<dbReference type="EMBL" id="SOSA01000171">
    <property type="protein sequence ID" value="THC95132.1"/>
    <property type="molecule type" value="Genomic_DNA"/>
</dbReference>
<dbReference type="CDD" id="cd11558">
    <property type="entry name" value="W2_eIF2B_epsilon"/>
    <property type="match status" value="1"/>
</dbReference>
<dbReference type="Gene3D" id="3.90.550.10">
    <property type="entry name" value="Spore Coat Polysaccharide Biosynthesis Protein SpsA, Chain A"/>
    <property type="match status" value="1"/>
</dbReference>
<name>A0A4S3JIF6_9EURO</name>
<dbReference type="PANTHER" id="PTHR45887:SF1">
    <property type="entry name" value="TRANSLATION INITIATION FACTOR EIF-2B SUBUNIT EPSILON"/>
    <property type="match status" value="1"/>
</dbReference>
<dbReference type="InterPro" id="IPR035543">
    <property type="entry name" value="eIF-2B_epsilon_N"/>
</dbReference>
<dbReference type="InterPro" id="IPR029044">
    <property type="entry name" value="Nucleotide-diphossugar_trans"/>
</dbReference>
<evidence type="ECO:0000313" key="12">
    <source>
        <dbReference type="Proteomes" id="UP000308092"/>
    </source>
</evidence>
<dbReference type="InterPro" id="IPR056764">
    <property type="entry name" value="LbH_EIF2B3/5"/>
</dbReference>
<accession>A0A4S3JIF6</accession>